<evidence type="ECO:0000313" key="3">
    <source>
        <dbReference type="Proteomes" id="UP000053240"/>
    </source>
</evidence>
<feature type="transmembrane region" description="Helical" evidence="1">
    <location>
        <begin position="449"/>
        <end position="467"/>
    </location>
</feature>
<proteinExistence type="predicted"/>
<keyword evidence="1" id="KW-0472">Membrane</keyword>
<dbReference type="InterPro" id="IPR029044">
    <property type="entry name" value="Nucleotide-diphossugar_trans"/>
</dbReference>
<keyword evidence="3" id="KW-1185">Reference proteome</keyword>
<reference evidence="2 3" key="1">
    <citation type="journal article" date="2015" name="Nat. Commun.">
        <title>Outbred genome sequencing and CRISPR/Cas9 gene editing in butterflies.</title>
        <authorList>
            <person name="Li X."/>
            <person name="Fan D."/>
            <person name="Zhang W."/>
            <person name="Liu G."/>
            <person name="Zhang L."/>
            <person name="Zhao L."/>
            <person name="Fang X."/>
            <person name="Chen L."/>
            <person name="Dong Y."/>
            <person name="Chen Y."/>
            <person name="Ding Y."/>
            <person name="Zhao R."/>
            <person name="Feng M."/>
            <person name="Zhu Y."/>
            <person name="Feng Y."/>
            <person name="Jiang X."/>
            <person name="Zhu D."/>
            <person name="Xiang H."/>
            <person name="Feng X."/>
            <person name="Li S."/>
            <person name="Wang J."/>
            <person name="Zhang G."/>
            <person name="Kronforst M.R."/>
            <person name="Wang W."/>
        </authorList>
    </citation>
    <scope>NUCLEOTIDE SEQUENCE [LARGE SCALE GENOMIC DNA]</scope>
    <source>
        <strain evidence="2">Ya'a_city_454_Pm</strain>
        <tissue evidence="2">Whole body</tissue>
    </source>
</reference>
<dbReference type="GO" id="GO:0016758">
    <property type="term" value="F:hexosyltransferase activity"/>
    <property type="evidence" value="ECO:0007669"/>
    <property type="project" value="TreeGrafter"/>
</dbReference>
<dbReference type="PROSITE" id="PS51257">
    <property type="entry name" value="PROKAR_LIPOPROTEIN"/>
    <property type="match status" value="1"/>
</dbReference>
<dbReference type="GO" id="GO:0016020">
    <property type="term" value="C:membrane"/>
    <property type="evidence" value="ECO:0007669"/>
    <property type="project" value="GOC"/>
</dbReference>
<dbReference type="InterPro" id="IPR007577">
    <property type="entry name" value="GlycoTrfase_DXD_sugar-bd_CS"/>
</dbReference>
<dbReference type="Gene3D" id="3.90.550.20">
    <property type="match status" value="1"/>
</dbReference>
<dbReference type="PANTHER" id="PTHR12042:SF21">
    <property type="entry name" value="ALPHA1,4-GALACTOSYLTRANSFERASE 1-RELATED"/>
    <property type="match status" value="1"/>
</dbReference>
<dbReference type="Pfam" id="PF04488">
    <property type="entry name" value="Gly_transf_sug"/>
    <property type="match status" value="1"/>
</dbReference>
<name>A0A194QVK4_PAPMA</name>
<keyword evidence="1" id="KW-0812">Transmembrane</keyword>
<dbReference type="InParanoid" id="A0A194QVK4"/>
<dbReference type="SUPFAM" id="SSF53448">
    <property type="entry name" value="Nucleotide-diphospho-sugar transferases"/>
    <property type="match status" value="1"/>
</dbReference>
<dbReference type="Proteomes" id="UP000053240">
    <property type="component" value="Unassembled WGS sequence"/>
</dbReference>
<dbReference type="AlphaFoldDB" id="A0A194QVK4"/>
<protein>
    <recommendedName>
        <fullName evidence="4">Alpha-1,4-N-acetylglucosaminyltransferase</fullName>
    </recommendedName>
</protein>
<accession>A0A194QVK4</accession>
<dbReference type="GO" id="GO:0006688">
    <property type="term" value="P:glycosphingolipid biosynthetic process"/>
    <property type="evidence" value="ECO:0007669"/>
    <property type="project" value="TreeGrafter"/>
</dbReference>
<dbReference type="InterPro" id="IPR051981">
    <property type="entry name" value="Glycosyltransf_32"/>
</dbReference>
<dbReference type="EMBL" id="KQ461073">
    <property type="protein sequence ID" value="KPJ09502.1"/>
    <property type="molecule type" value="Genomic_DNA"/>
</dbReference>
<evidence type="ECO:0000313" key="2">
    <source>
        <dbReference type="EMBL" id="KPJ09502.1"/>
    </source>
</evidence>
<feature type="transmembrane region" description="Helical" evidence="1">
    <location>
        <begin position="476"/>
        <end position="495"/>
    </location>
</feature>
<dbReference type="PANTHER" id="PTHR12042">
    <property type="entry name" value="LACTOSYLCERAMIDE 4-ALPHA-GALACTOSYLTRANSFERASE ALPHA- 1,4-GALACTOSYLTRANSFERASE"/>
    <property type="match status" value="1"/>
</dbReference>
<evidence type="ECO:0000256" key="1">
    <source>
        <dbReference type="SAM" id="Phobius"/>
    </source>
</evidence>
<sequence length="542" mass="61933">MRYIYIAGILLFVGNLLSSCVVFLHVHNTTHFFLVNPLSRLSAGKDTECHRKRNENTVNISRASFFSPQSIFFHSTSCNKIVQDYEACAIEAAARLHPDTEINLLYTSPITRNTWSDHLDQLVKFDNFRLVGIHVQSYADGTKFEEFWKKGLIHSRLGNHKEVAEYIKFLTLHKFGGTVLQLDVIVNKPLDDLGVNWLVKNGDGLLATDAISIRRSNIGRNITGNILRLLSDQILKGSINGSLALTQAVSDLCPGRDLRVKQVEPCYGFEIVEDVLFHPISSDNAHYFHQSGSYDRKAFAHRLWHTDRADRVISHRSLYADLARTFYTEYIKMPPVFHLDPYELCIQQTGGVYCMVDFDLVASNDSQLLNMIHGECSRTCETRRDREVLGIITRPEDGPPMGPKLVGAVTGRSHKMIGQEIRDCRRDGWQNMLYINNYFDNTRCMAHTWYLAADMQLFILGIVILVLTRNNLQRKVVLSVIFVISLFIAPFHTYFKNLYAHLIITPECLQSDIRMARLDVDRSRLVLRLRTASDVDTDPHLL</sequence>
<dbReference type="STRING" id="76193.A0A194QVK4"/>
<keyword evidence="1" id="KW-1133">Transmembrane helix</keyword>
<evidence type="ECO:0008006" key="4">
    <source>
        <dbReference type="Google" id="ProtNLM"/>
    </source>
</evidence>
<organism evidence="2 3">
    <name type="scientific">Papilio machaon</name>
    <name type="common">Old World swallowtail butterfly</name>
    <dbReference type="NCBI Taxonomy" id="76193"/>
    <lineage>
        <taxon>Eukaryota</taxon>
        <taxon>Metazoa</taxon>
        <taxon>Ecdysozoa</taxon>
        <taxon>Arthropoda</taxon>
        <taxon>Hexapoda</taxon>
        <taxon>Insecta</taxon>
        <taxon>Pterygota</taxon>
        <taxon>Neoptera</taxon>
        <taxon>Endopterygota</taxon>
        <taxon>Lepidoptera</taxon>
        <taxon>Glossata</taxon>
        <taxon>Ditrysia</taxon>
        <taxon>Papilionoidea</taxon>
        <taxon>Papilionidae</taxon>
        <taxon>Papilioninae</taxon>
        <taxon>Papilio</taxon>
    </lineage>
</organism>
<gene>
    <name evidence="2" type="ORF">RR48_13136</name>
</gene>